<reference evidence="2 3" key="1">
    <citation type="submission" date="2024-07" db="EMBL/GenBank/DDBJ databases">
        <title>Section-level genome sequencing and comparative genomics of Aspergillus sections Usti and Cavernicolus.</title>
        <authorList>
            <consortium name="Lawrence Berkeley National Laboratory"/>
            <person name="Nybo J.L."/>
            <person name="Vesth T.C."/>
            <person name="Theobald S."/>
            <person name="Frisvad J.C."/>
            <person name="Larsen T.O."/>
            <person name="Kjaerboelling I."/>
            <person name="Rothschild-Mancinelli K."/>
            <person name="Lyhne E.K."/>
            <person name="Kogle M.E."/>
            <person name="Barry K."/>
            <person name="Clum A."/>
            <person name="Na H."/>
            <person name="Ledsgaard L."/>
            <person name="Lin J."/>
            <person name="Lipzen A."/>
            <person name="Kuo A."/>
            <person name="Riley R."/>
            <person name="Mondo S."/>
            <person name="Labutti K."/>
            <person name="Haridas S."/>
            <person name="Pangalinan J."/>
            <person name="Salamov A.A."/>
            <person name="Simmons B.A."/>
            <person name="Magnuson J.K."/>
            <person name="Chen J."/>
            <person name="Drula E."/>
            <person name="Henrissat B."/>
            <person name="Wiebenga A."/>
            <person name="Lubbers R.J."/>
            <person name="Gomes A.C."/>
            <person name="Macurrencykelacurrency M.R."/>
            <person name="Stajich J."/>
            <person name="Grigoriev I.V."/>
            <person name="Mortensen U.H."/>
            <person name="De Vries R.P."/>
            <person name="Baker S.E."/>
            <person name="Andersen M.R."/>
        </authorList>
    </citation>
    <scope>NUCLEOTIDE SEQUENCE [LARGE SCALE GENOMIC DNA]</scope>
    <source>
        <strain evidence="2 3">CBS 449.75</strain>
    </source>
</reference>
<dbReference type="GeneID" id="98150682"/>
<dbReference type="Proteomes" id="UP001610432">
    <property type="component" value="Unassembled WGS sequence"/>
</dbReference>
<dbReference type="EMBL" id="JBFXLQ010000002">
    <property type="protein sequence ID" value="KAL2871878.1"/>
    <property type="molecule type" value="Genomic_DNA"/>
</dbReference>
<organism evidence="2 3">
    <name type="scientific">Aspergillus lucknowensis</name>
    <dbReference type="NCBI Taxonomy" id="176173"/>
    <lineage>
        <taxon>Eukaryota</taxon>
        <taxon>Fungi</taxon>
        <taxon>Dikarya</taxon>
        <taxon>Ascomycota</taxon>
        <taxon>Pezizomycotina</taxon>
        <taxon>Eurotiomycetes</taxon>
        <taxon>Eurotiomycetidae</taxon>
        <taxon>Eurotiales</taxon>
        <taxon>Aspergillaceae</taxon>
        <taxon>Aspergillus</taxon>
        <taxon>Aspergillus subgen. Nidulantes</taxon>
    </lineage>
</organism>
<comment type="caution">
    <text evidence="2">The sequence shown here is derived from an EMBL/GenBank/DDBJ whole genome shotgun (WGS) entry which is preliminary data.</text>
</comment>
<sequence>MPLRPMSLEGLLLLFAARYGRIPHTRKPDGRNNRMKREPQEARRQNVVLRNYRQPMVDKLSIPFSERHSTVDLLVAPNTRDWLWARHEGAECCSRPTQPYDVSCERLFGS</sequence>
<accession>A0ABR4M5K6</accession>
<feature type="region of interest" description="Disordered" evidence="1">
    <location>
        <begin position="23"/>
        <end position="45"/>
    </location>
</feature>
<protein>
    <recommendedName>
        <fullName evidence="4">Secreted protein</fullName>
    </recommendedName>
</protein>
<gene>
    <name evidence="2" type="ORF">BJX67DRAFT_90587</name>
</gene>
<name>A0ABR4M5K6_9EURO</name>
<evidence type="ECO:0000313" key="3">
    <source>
        <dbReference type="Proteomes" id="UP001610432"/>
    </source>
</evidence>
<dbReference type="RefSeq" id="XP_070890857.1">
    <property type="nucleotide sequence ID" value="XM_071035610.1"/>
</dbReference>
<evidence type="ECO:0000256" key="1">
    <source>
        <dbReference type="SAM" id="MobiDB-lite"/>
    </source>
</evidence>
<keyword evidence="3" id="KW-1185">Reference proteome</keyword>
<feature type="compositionally biased region" description="Basic and acidic residues" evidence="1">
    <location>
        <begin position="26"/>
        <end position="44"/>
    </location>
</feature>
<evidence type="ECO:0008006" key="4">
    <source>
        <dbReference type="Google" id="ProtNLM"/>
    </source>
</evidence>
<evidence type="ECO:0000313" key="2">
    <source>
        <dbReference type="EMBL" id="KAL2871878.1"/>
    </source>
</evidence>
<proteinExistence type="predicted"/>